<proteinExistence type="predicted"/>
<accession>A0A8H6XW76</accession>
<dbReference type="GO" id="GO:0003729">
    <property type="term" value="F:mRNA binding"/>
    <property type="evidence" value="ECO:0007669"/>
    <property type="project" value="TreeGrafter"/>
</dbReference>
<dbReference type="GO" id="GO:0005739">
    <property type="term" value="C:mitochondrion"/>
    <property type="evidence" value="ECO:0007669"/>
    <property type="project" value="TreeGrafter"/>
</dbReference>
<reference evidence="1" key="1">
    <citation type="submission" date="2020-05" db="EMBL/GenBank/DDBJ databases">
        <title>Mycena genomes resolve the evolution of fungal bioluminescence.</title>
        <authorList>
            <person name="Tsai I.J."/>
        </authorList>
    </citation>
    <scope>NUCLEOTIDE SEQUENCE</scope>
    <source>
        <strain evidence="1">CCC161011</strain>
    </source>
</reference>
<name>A0A8H6XW76_9AGAR</name>
<dbReference type="GO" id="GO:0006396">
    <property type="term" value="P:RNA processing"/>
    <property type="evidence" value="ECO:0007669"/>
    <property type="project" value="TreeGrafter"/>
</dbReference>
<dbReference type="Gene3D" id="1.25.40.10">
    <property type="entry name" value="Tetratricopeptide repeat domain"/>
    <property type="match status" value="3"/>
</dbReference>
<organism evidence="1 2">
    <name type="scientific">Mycena venus</name>
    <dbReference type="NCBI Taxonomy" id="2733690"/>
    <lineage>
        <taxon>Eukaryota</taxon>
        <taxon>Fungi</taxon>
        <taxon>Dikarya</taxon>
        <taxon>Basidiomycota</taxon>
        <taxon>Agaricomycotina</taxon>
        <taxon>Agaricomycetes</taxon>
        <taxon>Agaricomycetidae</taxon>
        <taxon>Agaricales</taxon>
        <taxon>Marasmiineae</taxon>
        <taxon>Mycenaceae</taxon>
        <taxon>Mycena</taxon>
    </lineage>
</organism>
<evidence type="ECO:0000313" key="1">
    <source>
        <dbReference type="EMBL" id="KAF7347686.1"/>
    </source>
</evidence>
<dbReference type="GO" id="GO:0007005">
    <property type="term" value="P:mitochondrion organization"/>
    <property type="evidence" value="ECO:0007669"/>
    <property type="project" value="TreeGrafter"/>
</dbReference>
<sequence>MSLRTGLVRAAYFSRISHPHLPPSLLVRASHDAYNSTRLEHFLLPLRYPDEPNAVRRHYLPLVAEIQRIQNEPSSPPLPPLLTREQLITIIDLLATSGRPPDVECIRAMFSHLPTYFGVAVTPELHSVVIAAMLRQGYVPIALQWLTQIHEVPPHVEATLDNFHTFLKACPNHVSDLFLRDVVVKKMRRGGVRPTHETFAILIRCIIQNATQAKTSLSPDTFTTLIADMKKLRLSADPDILALMVDYYREHGFLVRAENIRDNYVAQFPDIMTPEEQRRDGWLKQLATAAQEFGVDHALALFRELAAEGCPAASDTFRAILSASKSVDDLLKVEEALAVKADAPEYAVGVREALAVYEEAKKSGIVPVAGLVSRMIRSLASAEKKQPKVHNADLDIALSLYSDVDEAFPVPPPESPDTTANNDFVHSNGPDVEIYTSLLRGIALSSNVESAQSIAGTLVSDMMARGITPTAAIKTSNLILTMRSANTLEEAFKRYRKGRSELTESGYHAVLHAFSRLSRTLGHPDLLEHYFQMVDDMKRAGFRVTDRVYTDILQQFSELAGWRRQEWRRKTESYNNPAHPQHVMPLHMLDDLLDAVRYIHNLISLDDKIAPERSVWNQLMDTYQRLGSFAEAYRVWETMFLSGKYGPVAVSIILDACGYAQEFEVAKQVIRKLMAAGYVLNLHNWNSYVECLCRGNQFSEALKVVCLDMGHVTQPVKPDPTTVTIMLKAADTRLQANTILKEIRRNNPELWAAVSETHSKIWT</sequence>
<evidence type="ECO:0000313" key="2">
    <source>
        <dbReference type="Proteomes" id="UP000620124"/>
    </source>
</evidence>
<dbReference type="Proteomes" id="UP000620124">
    <property type="component" value="Unassembled WGS sequence"/>
</dbReference>
<dbReference type="InterPro" id="IPR011990">
    <property type="entry name" value="TPR-like_helical_dom_sf"/>
</dbReference>
<keyword evidence="2" id="KW-1185">Reference proteome</keyword>
<gene>
    <name evidence="1" type="ORF">MVEN_01525700</name>
</gene>
<protein>
    <recommendedName>
        <fullName evidence="3">Pentatricopeptide repeat protein</fullName>
    </recommendedName>
</protein>
<dbReference type="PANTHER" id="PTHR47934:SF6">
    <property type="entry name" value="MITOCHONDRIAL GROUP I INTRON SPLICING FACTOR CCM1-RELATED"/>
    <property type="match status" value="1"/>
</dbReference>
<dbReference type="PANTHER" id="PTHR47934">
    <property type="entry name" value="PENTATRICOPEPTIDE REPEAT-CONTAINING PROTEIN PET309, MITOCHONDRIAL"/>
    <property type="match status" value="1"/>
</dbReference>
<dbReference type="InterPro" id="IPR051114">
    <property type="entry name" value="Mito_RNA_Proc_CCM1"/>
</dbReference>
<dbReference type="OrthoDB" id="185373at2759"/>
<evidence type="ECO:0008006" key="3">
    <source>
        <dbReference type="Google" id="ProtNLM"/>
    </source>
</evidence>
<comment type="caution">
    <text evidence="1">The sequence shown here is derived from an EMBL/GenBank/DDBJ whole genome shotgun (WGS) entry which is preliminary data.</text>
</comment>
<dbReference type="EMBL" id="JACAZI010000012">
    <property type="protein sequence ID" value="KAF7347686.1"/>
    <property type="molecule type" value="Genomic_DNA"/>
</dbReference>
<dbReference type="AlphaFoldDB" id="A0A8H6XW76"/>